<evidence type="ECO:0000313" key="3">
    <source>
        <dbReference type="Proteomes" id="UP001061302"/>
    </source>
</evidence>
<gene>
    <name evidence="2" type="ORF">N8I74_09375</name>
</gene>
<dbReference type="EMBL" id="CP106753">
    <property type="protein sequence ID" value="UXY17197.1"/>
    <property type="molecule type" value="Genomic_DNA"/>
</dbReference>
<feature type="chain" id="PRO_5046919279" description="Carboxypeptidase regulatory-like domain-containing protein" evidence="1">
    <location>
        <begin position="18"/>
        <end position="186"/>
    </location>
</feature>
<sequence length="186" mass="19949">MRTLIAVAAALALSACAAFKPPVTEGRLTLPPGQGAAMLAVTMTSFDDDSAQAGVRLQGPGGGATVIAQRMTDHIRAPGDTADGRGRLFVIPLPAGDYRITQAFGSWIEEIGGWRHREYVHIPRNDPVHIDAGRVVYLGTLHVNLNHRPDAAPSDTRERDLNHARLLWGVTDTANIDYRPLSGAAQ</sequence>
<keyword evidence="3" id="KW-1185">Reference proteome</keyword>
<feature type="signal peptide" evidence="1">
    <location>
        <begin position="1"/>
        <end position="17"/>
    </location>
</feature>
<evidence type="ECO:0000256" key="1">
    <source>
        <dbReference type="SAM" id="SignalP"/>
    </source>
</evidence>
<dbReference type="RefSeq" id="WP_263126628.1">
    <property type="nucleotide sequence ID" value="NZ_CP106753.1"/>
</dbReference>
<evidence type="ECO:0008006" key="4">
    <source>
        <dbReference type="Google" id="ProtNLM"/>
    </source>
</evidence>
<reference evidence="2" key="1">
    <citation type="submission" date="2022-10" db="EMBL/GenBank/DDBJ databases">
        <title>Chitiniphilus purpureus sp. nov., a novel chitin-degrading bacterium isolated from crawfish pond sediment.</title>
        <authorList>
            <person name="Li K."/>
        </authorList>
    </citation>
    <scope>NUCLEOTIDE SEQUENCE</scope>
    <source>
        <strain evidence="2">CD1</strain>
    </source>
</reference>
<protein>
    <recommendedName>
        <fullName evidence="4">Carboxypeptidase regulatory-like domain-containing protein</fullName>
    </recommendedName>
</protein>
<organism evidence="2 3">
    <name type="scientific">Chitiniphilus purpureus</name>
    <dbReference type="NCBI Taxonomy" id="2981137"/>
    <lineage>
        <taxon>Bacteria</taxon>
        <taxon>Pseudomonadati</taxon>
        <taxon>Pseudomonadota</taxon>
        <taxon>Betaproteobacteria</taxon>
        <taxon>Neisseriales</taxon>
        <taxon>Chitinibacteraceae</taxon>
        <taxon>Chitiniphilus</taxon>
    </lineage>
</organism>
<proteinExistence type="predicted"/>
<name>A0ABY6DS88_9NEIS</name>
<keyword evidence="1" id="KW-0732">Signal</keyword>
<accession>A0ABY6DS88</accession>
<evidence type="ECO:0000313" key="2">
    <source>
        <dbReference type="EMBL" id="UXY17197.1"/>
    </source>
</evidence>
<dbReference type="Proteomes" id="UP001061302">
    <property type="component" value="Chromosome"/>
</dbReference>
<dbReference type="PROSITE" id="PS51257">
    <property type="entry name" value="PROKAR_LIPOPROTEIN"/>
    <property type="match status" value="1"/>
</dbReference>